<dbReference type="PATRIC" id="fig|1160705.3.peg.2715"/>
<name>L8PLS3_STRVR</name>
<evidence type="ECO:0000313" key="3">
    <source>
        <dbReference type="Proteomes" id="UP000011205"/>
    </source>
</evidence>
<sequence length="61" mass="7412">MRSLQRFVDMPTERQVKHSSANSPRRRHRPTLRHMRSHITKARILVRIRAFAVVRNVRRLQ</sequence>
<dbReference type="EMBL" id="AMLP01000089">
    <property type="protein sequence ID" value="ELS56317.1"/>
    <property type="molecule type" value="Genomic_DNA"/>
</dbReference>
<reference evidence="2 3" key="1">
    <citation type="journal article" date="2013" name="Genome Announc.">
        <title>Draft Genome Sequence of Streptomyces viridochromogenes Strain Tu57, Producer of Avilamycin.</title>
        <authorList>
            <person name="Gruning B.A."/>
            <person name="Erxleben A."/>
            <person name="Hahnlein A."/>
            <person name="Gunther S."/>
        </authorList>
    </citation>
    <scope>NUCLEOTIDE SEQUENCE [LARGE SCALE GENOMIC DNA]</scope>
    <source>
        <strain evidence="2 3">Tue57</strain>
    </source>
</reference>
<proteinExistence type="predicted"/>
<feature type="region of interest" description="Disordered" evidence="1">
    <location>
        <begin position="1"/>
        <end position="30"/>
    </location>
</feature>
<dbReference type="AlphaFoldDB" id="L8PLS3"/>
<evidence type="ECO:0000313" key="2">
    <source>
        <dbReference type="EMBL" id="ELS56317.1"/>
    </source>
</evidence>
<dbReference type="Proteomes" id="UP000011205">
    <property type="component" value="Unassembled WGS sequence"/>
</dbReference>
<accession>L8PLS3</accession>
<evidence type="ECO:0000256" key="1">
    <source>
        <dbReference type="SAM" id="MobiDB-lite"/>
    </source>
</evidence>
<gene>
    <name evidence="2" type="ORF">STVIR_2740</name>
</gene>
<protein>
    <submittedName>
        <fullName evidence="2">Uncharacterized protein</fullName>
    </submittedName>
</protein>
<organism evidence="2 3">
    <name type="scientific">Streptomyces viridochromogenes Tue57</name>
    <dbReference type="NCBI Taxonomy" id="1160705"/>
    <lineage>
        <taxon>Bacteria</taxon>
        <taxon>Bacillati</taxon>
        <taxon>Actinomycetota</taxon>
        <taxon>Actinomycetes</taxon>
        <taxon>Kitasatosporales</taxon>
        <taxon>Streptomycetaceae</taxon>
        <taxon>Streptomyces</taxon>
    </lineage>
</organism>
<comment type="caution">
    <text evidence="2">The sequence shown here is derived from an EMBL/GenBank/DDBJ whole genome shotgun (WGS) entry which is preliminary data.</text>
</comment>